<evidence type="ECO:0000313" key="3">
    <source>
        <dbReference type="EMBL" id="ABD10488.1"/>
    </source>
</evidence>
<name>Q2JE04_FRACC</name>
<dbReference type="STRING" id="106370.Francci3_1108"/>
<dbReference type="GO" id="GO:0006313">
    <property type="term" value="P:DNA transposition"/>
    <property type="evidence" value="ECO:0007669"/>
    <property type="project" value="InterPro"/>
</dbReference>
<dbReference type="AlphaFoldDB" id="Q2JE04"/>
<gene>
    <name evidence="3" type="ordered locus">Francci3_1108</name>
</gene>
<accession>Q2JE04</accession>
<dbReference type="Pfam" id="PF01609">
    <property type="entry name" value="DDE_Tnp_1"/>
    <property type="match status" value="1"/>
</dbReference>
<dbReference type="Proteomes" id="UP000001937">
    <property type="component" value="Chromosome"/>
</dbReference>
<feature type="domain" description="H repeat-associated protein N-terminal" evidence="2">
    <location>
        <begin position="25"/>
        <end position="116"/>
    </location>
</feature>
<protein>
    <submittedName>
        <fullName evidence="3">Transposase, IS4 family</fullName>
    </submittedName>
</protein>
<dbReference type="OrthoDB" id="3867913at2"/>
<evidence type="ECO:0000259" key="1">
    <source>
        <dbReference type="Pfam" id="PF01609"/>
    </source>
</evidence>
<dbReference type="Pfam" id="PF13808">
    <property type="entry name" value="DDE_Tnp_1_assoc"/>
    <property type="match status" value="1"/>
</dbReference>
<evidence type="ECO:0000259" key="2">
    <source>
        <dbReference type="Pfam" id="PF13808"/>
    </source>
</evidence>
<dbReference type="InterPro" id="IPR051698">
    <property type="entry name" value="Transposase_11-like"/>
</dbReference>
<evidence type="ECO:0000313" key="4">
    <source>
        <dbReference type="Proteomes" id="UP000001937"/>
    </source>
</evidence>
<dbReference type="RefSeq" id="WP_011435556.1">
    <property type="nucleotide sequence ID" value="NC_007777.1"/>
</dbReference>
<dbReference type="EMBL" id="CP000249">
    <property type="protein sequence ID" value="ABD10488.1"/>
    <property type="molecule type" value="Genomic_DNA"/>
</dbReference>
<dbReference type="PhylomeDB" id="Q2JE04"/>
<proteinExistence type="predicted"/>
<reference evidence="3 4" key="1">
    <citation type="journal article" date="2007" name="Genome Res.">
        <title>Genome characteristics of facultatively symbiotic Frankia sp. strains reflect host range and host plant biogeography.</title>
        <authorList>
            <person name="Normand P."/>
            <person name="Lapierre P."/>
            <person name="Tisa L.S."/>
            <person name="Gogarten J.P."/>
            <person name="Alloisio N."/>
            <person name="Bagnarol E."/>
            <person name="Bassi C.A."/>
            <person name="Berry A.M."/>
            <person name="Bickhart D.M."/>
            <person name="Choisne N."/>
            <person name="Couloux A."/>
            <person name="Cournoyer B."/>
            <person name="Cruveiller S."/>
            <person name="Daubin V."/>
            <person name="Demange N."/>
            <person name="Francino M.P."/>
            <person name="Goltsman E."/>
            <person name="Huang Y."/>
            <person name="Kopp O.R."/>
            <person name="Labarre L."/>
            <person name="Lapidus A."/>
            <person name="Lavire C."/>
            <person name="Marechal J."/>
            <person name="Martinez M."/>
            <person name="Mastronunzio J.E."/>
            <person name="Mullin B.C."/>
            <person name="Niemann J."/>
            <person name="Pujic P."/>
            <person name="Rawnsley T."/>
            <person name="Rouy Z."/>
            <person name="Schenowitz C."/>
            <person name="Sellstedt A."/>
            <person name="Tavares F."/>
            <person name="Tomkins J.P."/>
            <person name="Vallenet D."/>
            <person name="Valverde C."/>
            <person name="Wall L.G."/>
            <person name="Wang Y."/>
            <person name="Medigue C."/>
            <person name="Benson D.R."/>
        </authorList>
    </citation>
    <scope>NUCLEOTIDE SEQUENCE [LARGE SCALE GENOMIC DNA]</scope>
    <source>
        <strain evidence="4">DSM 45818 / CECT 9043 / CcI3</strain>
    </source>
</reference>
<dbReference type="PANTHER" id="PTHR30298:SF0">
    <property type="entry name" value="PROTEIN YBFL-RELATED"/>
    <property type="match status" value="1"/>
</dbReference>
<dbReference type="InterPro" id="IPR047647">
    <property type="entry name" value="ISAs1_transpos"/>
</dbReference>
<dbReference type="NCBIfam" id="NF033564">
    <property type="entry name" value="transpos_ISAs1"/>
    <property type="match status" value="1"/>
</dbReference>
<dbReference type="InterPro" id="IPR032806">
    <property type="entry name" value="YbfD_N"/>
</dbReference>
<dbReference type="eggNOG" id="COG5433">
    <property type="taxonomic scope" value="Bacteria"/>
</dbReference>
<keyword evidence="4" id="KW-1185">Reference proteome</keyword>
<dbReference type="PANTHER" id="PTHR30298">
    <property type="entry name" value="H REPEAT-ASSOCIATED PREDICTED TRANSPOSASE"/>
    <property type="match status" value="1"/>
</dbReference>
<dbReference type="GO" id="GO:0003677">
    <property type="term" value="F:DNA binding"/>
    <property type="evidence" value="ECO:0007669"/>
    <property type="project" value="InterPro"/>
</dbReference>
<feature type="domain" description="Transposase IS4-like" evidence="1">
    <location>
        <begin position="151"/>
        <end position="370"/>
    </location>
</feature>
<dbReference type="InterPro" id="IPR002559">
    <property type="entry name" value="Transposase_11"/>
</dbReference>
<dbReference type="KEGG" id="fra:Francci3_1108"/>
<dbReference type="GO" id="GO:0004803">
    <property type="term" value="F:transposase activity"/>
    <property type="evidence" value="ECO:0007669"/>
    <property type="project" value="InterPro"/>
</dbReference>
<organism evidence="3 4">
    <name type="scientific">Frankia casuarinae (strain DSM 45818 / CECT 9043 / HFP020203 / CcI3)</name>
    <dbReference type="NCBI Taxonomy" id="106370"/>
    <lineage>
        <taxon>Bacteria</taxon>
        <taxon>Bacillati</taxon>
        <taxon>Actinomycetota</taxon>
        <taxon>Actinomycetes</taxon>
        <taxon>Frankiales</taxon>
        <taxon>Frankiaceae</taxon>
        <taxon>Frankia</taxon>
    </lineage>
</organism>
<dbReference type="HOGENOM" id="CLU_046404_1_0_11"/>
<sequence>MSVGALSRAAAVVVGAGAVSRAGIWERLAAIPDHRSARGLVYPLPVLAAVWLCAVTAAGHDRVAAVTEWLAATSWTERVRLRLPWNPWDGHLLPDEATIRRFLNTVDDQALATALLDPPLADTPADLTDAVPSAPVRPPAGDQAVPVRAYAVDGKTSRGAKRADGSQVHLLGVAAHGAGALLGQREIDAKSNETTEFRALLAPLELAGAFVSFDALHTVRSNLDWLVVRKNAHYLAVAKHNQPKLRAFLAALPWTEIPTADLTRDRGHGREETRTLKVATVTHLDFPHAAQAIRIRRWRRQKGQPASHETIYAITDATADQASPALLADLARGQWHIEVKQHYVRDVTFGEDSSTSRTGRGPAVLALFRATVADTLRRAGHRSVPACRRAHKTATAALDLHGFP</sequence>